<dbReference type="PROSITE" id="PS51767">
    <property type="entry name" value="PEPTIDASE_A1"/>
    <property type="match status" value="1"/>
</dbReference>
<feature type="domain" description="Peptidase A1" evidence="4">
    <location>
        <begin position="39"/>
        <end position="373"/>
    </location>
</feature>
<gene>
    <name evidence="5" type="ORF">ZT3D7_G2049</name>
</gene>
<dbReference type="InterPro" id="IPR001461">
    <property type="entry name" value="Aspartic_peptidase_A1"/>
</dbReference>
<dbReference type="GO" id="GO:0006508">
    <property type="term" value="P:proteolysis"/>
    <property type="evidence" value="ECO:0007669"/>
    <property type="project" value="InterPro"/>
</dbReference>
<feature type="active site" evidence="2">
    <location>
        <position position="57"/>
    </location>
</feature>
<dbReference type="AlphaFoldDB" id="A0A1X7RHL3"/>
<dbReference type="PANTHER" id="PTHR47966">
    <property type="entry name" value="BETA-SITE APP-CLEAVING ENZYME, ISOFORM A-RELATED"/>
    <property type="match status" value="1"/>
</dbReference>
<dbReference type="Proteomes" id="UP000215127">
    <property type="component" value="Chromosome 1"/>
</dbReference>
<dbReference type="PRINTS" id="PR00792">
    <property type="entry name" value="PEPSIN"/>
</dbReference>
<dbReference type="STRING" id="1276538.A0A1X7RHL3"/>
<keyword evidence="6" id="KW-1185">Reference proteome</keyword>
<name>A0A1X7RHL3_ZYMT9</name>
<proteinExistence type="inferred from homology"/>
<dbReference type="GO" id="GO:0004190">
    <property type="term" value="F:aspartic-type endopeptidase activity"/>
    <property type="evidence" value="ECO:0007669"/>
    <property type="project" value="InterPro"/>
</dbReference>
<feature type="chain" id="PRO_5010856209" description="Peptidase A1 domain-containing protein" evidence="3">
    <location>
        <begin position="21"/>
        <end position="399"/>
    </location>
</feature>
<dbReference type="Gene3D" id="2.40.70.10">
    <property type="entry name" value="Acid Proteases"/>
    <property type="match status" value="2"/>
</dbReference>
<feature type="signal peptide" evidence="3">
    <location>
        <begin position="1"/>
        <end position="20"/>
    </location>
</feature>
<reference evidence="5 6" key="1">
    <citation type="submission" date="2016-06" db="EMBL/GenBank/DDBJ databases">
        <authorList>
            <person name="Kjaerup R.B."/>
            <person name="Dalgaard T.S."/>
            <person name="Juul-Madsen H.R."/>
        </authorList>
    </citation>
    <scope>NUCLEOTIDE SEQUENCE [LARGE SCALE GENOMIC DNA]</scope>
</reference>
<dbReference type="InterPro" id="IPR021109">
    <property type="entry name" value="Peptidase_aspartic_dom_sf"/>
</dbReference>
<evidence type="ECO:0000256" key="1">
    <source>
        <dbReference type="ARBA" id="ARBA00007447"/>
    </source>
</evidence>
<dbReference type="PANTHER" id="PTHR47966:SF51">
    <property type="entry name" value="BETA-SITE APP-CLEAVING ENZYME, ISOFORM A-RELATED"/>
    <property type="match status" value="1"/>
</dbReference>
<sequence length="399" mass="42781">MAGKYSFLCLAATLVQVVLASPAGSIVVPLKRDEVLLDYLAKFSVGTPPQEEYLKIDTGSSAMSFYSPRSDFCNADDRPCDVYGTFDNVSSSTSTYTGPGFSDQLISYGYGDYLEDTVSVGGVSTPHVDFGYITTVGYPSRKQRPAASIVGFCLSCYPGPNCDGPGPYLLPQLKKASAIDRISLSVYLGPDERDVNNAEIILGGAYDKAKLGGELFTVNMVDPHNSHLTNQNTNNVNVSSIEAVSGDKTIKIDSPEKEGTVYLLDTGAPYWSIPTEMFNLVSTAFGGLSATTSYYTYIVDCKYQFPANSNGCINVEFTAGGTISVPFHTLVTDFGNGTCVTAVQPGGGNLLGDPFLRSVYAIFDQEDFTVSLAQVKHTQERDIVAIPKGGFKPAGLERH</sequence>
<comment type="similarity">
    <text evidence="1">Belongs to the peptidase A1 family.</text>
</comment>
<dbReference type="SUPFAM" id="SSF50630">
    <property type="entry name" value="Acid proteases"/>
    <property type="match status" value="1"/>
</dbReference>
<evidence type="ECO:0000259" key="4">
    <source>
        <dbReference type="PROSITE" id="PS51767"/>
    </source>
</evidence>
<keyword evidence="3" id="KW-0732">Signal</keyword>
<accession>A0A1X7RHL3</accession>
<evidence type="ECO:0000256" key="3">
    <source>
        <dbReference type="SAM" id="SignalP"/>
    </source>
</evidence>
<protein>
    <recommendedName>
        <fullName evidence="4">Peptidase A1 domain-containing protein</fullName>
    </recommendedName>
</protein>
<dbReference type="Pfam" id="PF00026">
    <property type="entry name" value="Asp"/>
    <property type="match status" value="1"/>
</dbReference>
<dbReference type="EMBL" id="LT853692">
    <property type="protein sequence ID" value="SMQ46902.1"/>
    <property type="molecule type" value="Genomic_DNA"/>
</dbReference>
<evidence type="ECO:0000313" key="5">
    <source>
        <dbReference type="EMBL" id="SMQ46902.1"/>
    </source>
</evidence>
<dbReference type="GO" id="GO:0000324">
    <property type="term" value="C:fungal-type vacuole"/>
    <property type="evidence" value="ECO:0007669"/>
    <property type="project" value="TreeGrafter"/>
</dbReference>
<organism evidence="5 6">
    <name type="scientific">Zymoseptoria tritici (strain ST99CH_3D7)</name>
    <dbReference type="NCBI Taxonomy" id="1276538"/>
    <lineage>
        <taxon>Eukaryota</taxon>
        <taxon>Fungi</taxon>
        <taxon>Dikarya</taxon>
        <taxon>Ascomycota</taxon>
        <taxon>Pezizomycotina</taxon>
        <taxon>Dothideomycetes</taxon>
        <taxon>Dothideomycetidae</taxon>
        <taxon>Mycosphaerellales</taxon>
        <taxon>Mycosphaerellaceae</taxon>
        <taxon>Zymoseptoria</taxon>
    </lineage>
</organism>
<feature type="active site" evidence="2">
    <location>
        <position position="265"/>
    </location>
</feature>
<dbReference type="InterPro" id="IPR033121">
    <property type="entry name" value="PEPTIDASE_A1"/>
</dbReference>
<evidence type="ECO:0000256" key="2">
    <source>
        <dbReference type="PIRSR" id="PIRSR601461-1"/>
    </source>
</evidence>
<evidence type="ECO:0000313" key="6">
    <source>
        <dbReference type="Proteomes" id="UP000215127"/>
    </source>
</evidence>